<dbReference type="InterPro" id="IPR051683">
    <property type="entry name" value="Enoyl-CoA_Hydratase/Isomerase"/>
</dbReference>
<evidence type="ECO:0000313" key="3">
    <source>
        <dbReference type="EMBL" id="MBR9972191.1"/>
    </source>
</evidence>
<accession>A0ABS5ICP5</accession>
<comment type="similarity">
    <text evidence="1">Belongs to the enoyl-CoA hydratase/isomerase family.</text>
</comment>
<name>A0ABS5ICP5_9PROT</name>
<dbReference type="Pfam" id="PF00378">
    <property type="entry name" value="ECH_1"/>
    <property type="match status" value="1"/>
</dbReference>
<evidence type="ECO:0000256" key="1">
    <source>
        <dbReference type="ARBA" id="ARBA00005254"/>
    </source>
</evidence>
<keyword evidence="4" id="KW-1185">Reference proteome</keyword>
<comment type="caution">
    <text evidence="3">The sequence shown here is derived from an EMBL/GenBank/DDBJ whole genome shotgun (WGS) entry which is preliminary data.</text>
</comment>
<protein>
    <submittedName>
        <fullName evidence="3">Enoyl-CoA hydratase/isomerase family protein</fullName>
    </submittedName>
</protein>
<reference evidence="3 4" key="1">
    <citation type="submission" date="2021-04" db="EMBL/GenBank/DDBJ databases">
        <title>Magnetospirillum sulfuroxidans sp. nov., a facultative chemolithoautotrophic sulfur-oxidizing alphaproteobacterium isolated from freshwater sediment and proposals for Paramagetospirillum gen. nov., and Magnetospirillaceae fam. nov.</title>
        <authorList>
            <person name="Koziaeva V."/>
            <person name="Geelhoed J.S."/>
            <person name="Sorokin D.Y."/>
            <person name="Grouzdev D.S."/>
        </authorList>
    </citation>
    <scope>NUCLEOTIDE SEQUENCE [LARGE SCALE GENOMIC DNA]</scope>
    <source>
        <strain evidence="3 4">J10</strain>
    </source>
</reference>
<dbReference type="InterPro" id="IPR029045">
    <property type="entry name" value="ClpP/crotonase-like_dom_sf"/>
</dbReference>
<proteinExistence type="inferred from homology"/>
<gene>
    <name evidence="3" type="ORF">KEC16_10760</name>
</gene>
<dbReference type="Gene3D" id="1.10.12.10">
    <property type="entry name" value="Lyase 2-enoyl-coa Hydratase, Chain A, domain 2"/>
    <property type="match status" value="1"/>
</dbReference>
<dbReference type="InterPro" id="IPR001753">
    <property type="entry name" value="Enoyl-CoA_hydra/iso"/>
</dbReference>
<dbReference type="PANTHER" id="PTHR42964">
    <property type="entry name" value="ENOYL-COA HYDRATASE"/>
    <property type="match status" value="1"/>
</dbReference>
<dbReference type="EMBL" id="JAGTUF010000009">
    <property type="protein sequence ID" value="MBR9972191.1"/>
    <property type="molecule type" value="Genomic_DNA"/>
</dbReference>
<evidence type="ECO:0000313" key="4">
    <source>
        <dbReference type="Proteomes" id="UP000680714"/>
    </source>
</evidence>
<dbReference type="Gene3D" id="3.90.226.10">
    <property type="entry name" value="2-enoyl-CoA Hydratase, Chain A, domain 1"/>
    <property type="match status" value="1"/>
</dbReference>
<dbReference type="SUPFAM" id="SSF52096">
    <property type="entry name" value="ClpP/crotonase"/>
    <property type="match status" value="1"/>
</dbReference>
<dbReference type="RefSeq" id="WP_211548706.1">
    <property type="nucleotide sequence ID" value="NZ_JAGTUF010000009.1"/>
</dbReference>
<evidence type="ECO:0000256" key="2">
    <source>
        <dbReference type="SAM" id="MobiDB-lite"/>
    </source>
</evidence>
<dbReference type="PANTHER" id="PTHR42964:SF1">
    <property type="entry name" value="POLYKETIDE BIOSYNTHESIS ENOYL-COA HYDRATASE PKSH-RELATED"/>
    <property type="match status" value="1"/>
</dbReference>
<feature type="region of interest" description="Disordered" evidence="2">
    <location>
        <begin position="267"/>
        <end position="289"/>
    </location>
</feature>
<dbReference type="Proteomes" id="UP000680714">
    <property type="component" value="Unassembled WGS sequence"/>
</dbReference>
<dbReference type="CDD" id="cd06558">
    <property type="entry name" value="crotonase-like"/>
    <property type="match status" value="1"/>
</dbReference>
<organism evidence="3 4">
    <name type="scientific">Magnetospirillum sulfuroxidans</name>
    <dbReference type="NCBI Taxonomy" id="611300"/>
    <lineage>
        <taxon>Bacteria</taxon>
        <taxon>Pseudomonadati</taxon>
        <taxon>Pseudomonadota</taxon>
        <taxon>Alphaproteobacteria</taxon>
        <taxon>Rhodospirillales</taxon>
        <taxon>Rhodospirillaceae</taxon>
        <taxon>Magnetospirillum</taxon>
    </lineage>
</organism>
<dbReference type="InterPro" id="IPR014748">
    <property type="entry name" value="Enoyl-CoA_hydra_C"/>
</dbReference>
<sequence>MSEALIIRQDGPTRFITMNRADRHNAFDDILIGELTAAFKAAATDPATRVIVLDSTGKSFSAGADLNWMRRMAEYDHAQNLADSQALAGLMAVIDSSPKPVIGVVQGPAYGGGVGLAACCDMVVSAETASFCLSEVKLGLIPAVISPYVVRAIGGRAARRYFQTAETFSAAKAAVLGLVSEVVPAEHLEAVRDRWIKALSANGPIAMAAAKELAVRATEQELNDDLRAWTAERIASIRASDEGREGVRAFLEKRKAGWIGASEARDWPIEGPRADASASQARGTRAPGD</sequence>